<organism evidence="1 2">
    <name type="scientific">Clostridium fermenticellae</name>
    <dbReference type="NCBI Taxonomy" id="2068654"/>
    <lineage>
        <taxon>Bacteria</taxon>
        <taxon>Bacillati</taxon>
        <taxon>Bacillota</taxon>
        <taxon>Clostridia</taxon>
        <taxon>Eubacteriales</taxon>
        <taxon>Clostridiaceae</taxon>
        <taxon>Clostridium</taxon>
    </lineage>
</organism>
<protein>
    <submittedName>
        <fullName evidence="1">Metal-iron-binding protein</fullName>
    </submittedName>
</protein>
<accession>A0A386H3H0</accession>
<sequence>MTELFCTICGMKINSTNFDFNKEAFEDKNSINNIKFCPFCGSPLEYIKNEDESYKYRNIKLKDDALKIIDHAMKLEVFNGDFYKKAAFLAKNENIKDMFKSLSNIEYMHARIHNRIGGFKKLPVLRDMDYSKYNTDNILLDMACKREKHAVEYYEKYIDYIDSYDIKTIFKVLSEVEKGHIELTSR</sequence>
<dbReference type="SUPFAM" id="SSF47240">
    <property type="entry name" value="Ferritin-like"/>
    <property type="match status" value="1"/>
</dbReference>
<keyword evidence="2" id="KW-1185">Reference proteome</keyword>
<dbReference type="CDD" id="cd01045">
    <property type="entry name" value="Ferritin_like_AB"/>
    <property type="match status" value="1"/>
</dbReference>
<dbReference type="AlphaFoldDB" id="A0A386H3H0"/>
<dbReference type="OrthoDB" id="1926194at2"/>
<dbReference type="InterPro" id="IPR009078">
    <property type="entry name" value="Ferritin-like_SF"/>
</dbReference>
<evidence type="ECO:0000313" key="1">
    <source>
        <dbReference type="EMBL" id="AYD40267.1"/>
    </source>
</evidence>
<evidence type="ECO:0000313" key="2">
    <source>
        <dbReference type="Proteomes" id="UP000266301"/>
    </source>
</evidence>
<dbReference type="Gene3D" id="1.20.1260.10">
    <property type="match status" value="2"/>
</dbReference>
<dbReference type="Proteomes" id="UP000266301">
    <property type="component" value="Chromosome"/>
</dbReference>
<reference evidence="1 2" key="1">
    <citation type="journal article" date="2019" name="Int. J. Syst. Evol. Microbiol.">
        <title>Clostridium fermenticellae sp. nov., isolated from the mud in a fermentation cellar for the production of the Chinese liquor, baijiu.</title>
        <authorList>
            <person name="Xu P.X."/>
            <person name="Chai L.J."/>
            <person name="Qiu T."/>
            <person name="Zhang X.J."/>
            <person name="Lu Z.M."/>
            <person name="Xiao C."/>
            <person name="Wang S.T."/>
            <person name="Shen C.H."/>
            <person name="Shi J.S."/>
            <person name="Xu Z.H."/>
        </authorList>
    </citation>
    <scope>NUCLEOTIDE SEQUENCE [LARGE SCALE GENOMIC DNA]</scope>
    <source>
        <strain evidence="1 2">JN500901</strain>
    </source>
</reference>
<name>A0A386H3H0_9CLOT</name>
<dbReference type="RefSeq" id="WP_119971740.1">
    <property type="nucleotide sequence ID" value="NZ_CP032416.1"/>
</dbReference>
<dbReference type="KEGG" id="cfer:D4Z93_06930"/>
<dbReference type="EMBL" id="CP032416">
    <property type="protein sequence ID" value="AYD40267.1"/>
    <property type="molecule type" value="Genomic_DNA"/>
</dbReference>
<gene>
    <name evidence="1" type="ORF">D4Z93_06930</name>
</gene>
<proteinExistence type="predicted"/>
<dbReference type="InterPro" id="IPR012347">
    <property type="entry name" value="Ferritin-like"/>
</dbReference>